<reference evidence="3" key="1">
    <citation type="submission" date="2017-02" db="UniProtKB">
        <authorList>
            <consortium name="WormBaseParasite"/>
        </authorList>
    </citation>
    <scope>IDENTIFICATION</scope>
</reference>
<evidence type="ECO:0000313" key="2">
    <source>
        <dbReference type="Proteomes" id="UP000278627"/>
    </source>
</evidence>
<evidence type="ECO:0000313" key="1">
    <source>
        <dbReference type="EMBL" id="VDN84715.1"/>
    </source>
</evidence>
<keyword evidence="2" id="KW-1185">Reference proteome</keyword>
<dbReference type="EMBL" id="UZAD01001079">
    <property type="protein sequence ID" value="VDN84715.1"/>
    <property type="molecule type" value="Genomic_DNA"/>
</dbReference>
<accession>A0A0N4T5S8</accession>
<evidence type="ECO:0000313" key="3">
    <source>
        <dbReference type="WBParaSite" id="BPAG_0000355901-mRNA-1"/>
    </source>
</evidence>
<protein>
    <submittedName>
        <fullName evidence="1 3">Uncharacterized protein</fullName>
    </submittedName>
</protein>
<reference evidence="1 2" key="2">
    <citation type="submission" date="2018-11" db="EMBL/GenBank/DDBJ databases">
        <authorList>
            <consortium name="Pathogen Informatics"/>
        </authorList>
    </citation>
    <scope>NUCLEOTIDE SEQUENCE [LARGE SCALE GENOMIC DNA]</scope>
</reference>
<name>A0A0N4T5S8_BRUPA</name>
<proteinExistence type="predicted"/>
<dbReference type="AlphaFoldDB" id="A0A0N4T5S8"/>
<sequence length="127" mass="15114">MKTVGREHNNRQHFIWESDQNRTRRTQCADALPIEPHPLDLFREPFQAMEDFFGKSEQNQTSRTQQYHKPTLYQLSYINQSVVSLIHKYKKKATKKVNGLFKQLTIDSFTSDCVVPLIKQLQKQFHY</sequence>
<gene>
    <name evidence="1" type="ORF">BPAG_LOCUS3529</name>
</gene>
<dbReference type="WBParaSite" id="BPAG_0000355901-mRNA-1">
    <property type="protein sequence ID" value="BPAG_0000355901-mRNA-1"/>
    <property type="gene ID" value="BPAG_0000355901"/>
</dbReference>
<organism evidence="3">
    <name type="scientific">Brugia pahangi</name>
    <name type="common">Filarial nematode worm</name>
    <dbReference type="NCBI Taxonomy" id="6280"/>
    <lineage>
        <taxon>Eukaryota</taxon>
        <taxon>Metazoa</taxon>
        <taxon>Ecdysozoa</taxon>
        <taxon>Nematoda</taxon>
        <taxon>Chromadorea</taxon>
        <taxon>Rhabditida</taxon>
        <taxon>Spirurina</taxon>
        <taxon>Spiruromorpha</taxon>
        <taxon>Filarioidea</taxon>
        <taxon>Onchocercidae</taxon>
        <taxon>Brugia</taxon>
    </lineage>
</organism>
<dbReference type="Proteomes" id="UP000278627">
    <property type="component" value="Unassembled WGS sequence"/>
</dbReference>